<dbReference type="FunFam" id="1.10.510.10:FF:000058">
    <property type="entry name" value="Receptor-like protein kinase FERONIA"/>
    <property type="match status" value="1"/>
</dbReference>
<feature type="binding site" evidence="17">
    <location>
        <position position="552"/>
    </location>
    <ligand>
        <name>ATP</name>
        <dbReference type="ChEBI" id="CHEBI:30616"/>
    </ligand>
</feature>
<dbReference type="GO" id="GO:0005886">
    <property type="term" value="C:plasma membrane"/>
    <property type="evidence" value="ECO:0007669"/>
    <property type="project" value="UniProtKB-SubCell"/>
</dbReference>
<dbReference type="PANTHER" id="PTHR34590:SF5">
    <property type="entry name" value="OS04G0586500 PROTEIN"/>
    <property type="match status" value="1"/>
</dbReference>
<name>A0AAD7VJI8_QUISA</name>
<keyword evidence="14" id="KW-0278">Fertilization</keyword>
<protein>
    <recommendedName>
        <fullName evidence="2">non-specific serine/threonine protein kinase</fullName>
        <ecNumber evidence="2">2.7.11.1</ecNumber>
    </recommendedName>
</protein>
<comment type="caution">
    <text evidence="22">The sequence shown here is derived from an EMBL/GenBank/DDBJ whole genome shotgun (WGS) entry which is preliminary data.</text>
</comment>
<reference evidence="22" key="1">
    <citation type="journal article" date="2023" name="Science">
        <title>Elucidation of the pathway for biosynthesis of saponin adjuvants from the soapbark tree.</title>
        <authorList>
            <person name="Reed J."/>
            <person name="Orme A."/>
            <person name="El-Demerdash A."/>
            <person name="Owen C."/>
            <person name="Martin L.B.B."/>
            <person name="Misra R.C."/>
            <person name="Kikuchi S."/>
            <person name="Rejzek M."/>
            <person name="Martin A.C."/>
            <person name="Harkess A."/>
            <person name="Leebens-Mack J."/>
            <person name="Louveau T."/>
            <person name="Stephenson M.J."/>
            <person name="Osbourn A."/>
        </authorList>
    </citation>
    <scope>NUCLEOTIDE SEQUENCE</scope>
    <source>
        <strain evidence="22">S10</strain>
    </source>
</reference>
<dbReference type="Gene3D" id="2.60.120.430">
    <property type="entry name" value="Galactose-binding lectin"/>
    <property type="match status" value="2"/>
</dbReference>
<keyword evidence="6 19" id="KW-0812">Transmembrane</keyword>
<evidence type="ECO:0000256" key="11">
    <source>
        <dbReference type="ARBA" id="ARBA00022989"/>
    </source>
</evidence>
<dbReference type="GO" id="GO:0004714">
    <property type="term" value="F:transmembrane receptor protein tyrosine kinase activity"/>
    <property type="evidence" value="ECO:0007669"/>
    <property type="project" value="InterPro"/>
</dbReference>
<accession>A0AAD7VJI8</accession>
<dbReference type="GO" id="GO:0004674">
    <property type="term" value="F:protein serine/threonine kinase activity"/>
    <property type="evidence" value="ECO:0007669"/>
    <property type="project" value="UniProtKB-KW"/>
</dbReference>
<dbReference type="FunFam" id="2.60.120.430:FF:000007">
    <property type="entry name" value="FERONIA receptor-like kinase"/>
    <property type="match status" value="1"/>
</dbReference>
<keyword evidence="4" id="KW-0723">Serine/threonine-protein kinase</keyword>
<keyword evidence="5" id="KW-0808">Transferase</keyword>
<feature type="domain" description="Protein kinase" evidence="21">
    <location>
        <begin position="524"/>
        <end position="797"/>
    </location>
</feature>
<evidence type="ECO:0000256" key="18">
    <source>
        <dbReference type="SAM" id="MobiDB-lite"/>
    </source>
</evidence>
<evidence type="ECO:0000256" key="5">
    <source>
        <dbReference type="ARBA" id="ARBA00022679"/>
    </source>
</evidence>
<dbReference type="CDD" id="cd14066">
    <property type="entry name" value="STKc_IRAK"/>
    <property type="match status" value="1"/>
</dbReference>
<keyword evidence="22" id="KW-0675">Receptor</keyword>
<keyword evidence="8 17" id="KW-0547">Nucleotide-binding</keyword>
<keyword evidence="7 20" id="KW-0732">Signal</keyword>
<feature type="region of interest" description="Disordered" evidence="18">
    <location>
        <begin position="803"/>
        <end position="838"/>
    </location>
</feature>
<feature type="signal peptide" evidence="20">
    <location>
        <begin position="1"/>
        <end position="27"/>
    </location>
</feature>
<dbReference type="PANTHER" id="PTHR34590">
    <property type="entry name" value="OS03G0124300 PROTEIN-RELATED"/>
    <property type="match status" value="1"/>
</dbReference>
<dbReference type="InterPro" id="IPR045272">
    <property type="entry name" value="ANXUR1/2-like"/>
</dbReference>
<dbReference type="Proteomes" id="UP001163823">
    <property type="component" value="Chromosome 3"/>
</dbReference>
<dbReference type="PROSITE" id="PS00107">
    <property type="entry name" value="PROTEIN_KINASE_ATP"/>
    <property type="match status" value="1"/>
</dbReference>
<evidence type="ECO:0000313" key="22">
    <source>
        <dbReference type="EMBL" id="KAJ7978127.1"/>
    </source>
</evidence>
<evidence type="ECO:0000256" key="20">
    <source>
        <dbReference type="SAM" id="SignalP"/>
    </source>
</evidence>
<evidence type="ECO:0000259" key="21">
    <source>
        <dbReference type="PROSITE" id="PS50011"/>
    </source>
</evidence>
<dbReference type="PROSITE" id="PS00108">
    <property type="entry name" value="PROTEIN_KINASE_ST"/>
    <property type="match status" value="1"/>
</dbReference>
<dbReference type="PROSITE" id="PS50011">
    <property type="entry name" value="PROTEIN_KINASE_DOM"/>
    <property type="match status" value="1"/>
</dbReference>
<dbReference type="FunFam" id="2.60.120.430:FF:000003">
    <property type="entry name" value="FERONIA receptor-like kinase"/>
    <property type="match status" value="1"/>
</dbReference>
<dbReference type="InterPro" id="IPR008271">
    <property type="entry name" value="Ser/Thr_kinase_AS"/>
</dbReference>
<dbReference type="InterPro" id="IPR017441">
    <property type="entry name" value="Protein_kinase_ATP_BS"/>
</dbReference>
<dbReference type="Pfam" id="PF12819">
    <property type="entry name" value="Malectin_like"/>
    <property type="match status" value="1"/>
</dbReference>
<evidence type="ECO:0000256" key="7">
    <source>
        <dbReference type="ARBA" id="ARBA00022729"/>
    </source>
</evidence>
<dbReference type="KEGG" id="qsa:O6P43_007643"/>
<dbReference type="SUPFAM" id="SSF56112">
    <property type="entry name" value="Protein kinase-like (PK-like)"/>
    <property type="match status" value="1"/>
</dbReference>
<keyword evidence="9 22" id="KW-0418">Kinase</keyword>
<dbReference type="AlphaFoldDB" id="A0AAD7VJI8"/>
<dbReference type="GO" id="GO:0005524">
    <property type="term" value="F:ATP binding"/>
    <property type="evidence" value="ECO:0007669"/>
    <property type="project" value="UniProtKB-UniRule"/>
</dbReference>
<dbReference type="InterPro" id="IPR001245">
    <property type="entry name" value="Ser-Thr/Tyr_kinase_cat_dom"/>
</dbReference>
<evidence type="ECO:0000256" key="14">
    <source>
        <dbReference type="ARBA" id="ARBA00023279"/>
    </source>
</evidence>
<dbReference type="Pfam" id="PF07714">
    <property type="entry name" value="PK_Tyr_Ser-Thr"/>
    <property type="match status" value="1"/>
</dbReference>
<evidence type="ECO:0000313" key="23">
    <source>
        <dbReference type="Proteomes" id="UP001163823"/>
    </source>
</evidence>
<dbReference type="EMBL" id="JARAOO010000003">
    <property type="protein sequence ID" value="KAJ7978127.1"/>
    <property type="molecule type" value="Genomic_DNA"/>
</dbReference>
<evidence type="ECO:0000256" key="12">
    <source>
        <dbReference type="ARBA" id="ARBA00023136"/>
    </source>
</evidence>
<dbReference type="EC" id="2.7.11.1" evidence="2"/>
<keyword evidence="13" id="KW-0325">Glycoprotein</keyword>
<keyword evidence="10 17" id="KW-0067">ATP-binding</keyword>
<proteinExistence type="predicted"/>
<feature type="chain" id="PRO_5041964757" description="non-specific serine/threonine protein kinase" evidence="20">
    <location>
        <begin position="28"/>
        <end position="838"/>
    </location>
</feature>
<gene>
    <name evidence="22" type="ORF">O6P43_007643</name>
</gene>
<dbReference type="InterPro" id="IPR024788">
    <property type="entry name" value="Malectin-like_Carb-bd_dom"/>
</dbReference>
<evidence type="ECO:0000256" key="4">
    <source>
        <dbReference type="ARBA" id="ARBA00022527"/>
    </source>
</evidence>
<evidence type="ECO:0000256" key="3">
    <source>
        <dbReference type="ARBA" id="ARBA00022475"/>
    </source>
</evidence>
<comment type="catalytic activity">
    <reaction evidence="16">
        <text>L-seryl-[protein] + ATP = O-phospho-L-seryl-[protein] + ADP + H(+)</text>
        <dbReference type="Rhea" id="RHEA:17989"/>
        <dbReference type="Rhea" id="RHEA-COMP:9863"/>
        <dbReference type="Rhea" id="RHEA-COMP:11604"/>
        <dbReference type="ChEBI" id="CHEBI:15378"/>
        <dbReference type="ChEBI" id="CHEBI:29999"/>
        <dbReference type="ChEBI" id="CHEBI:30616"/>
        <dbReference type="ChEBI" id="CHEBI:83421"/>
        <dbReference type="ChEBI" id="CHEBI:456216"/>
        <dbReference type="EC" id="2.7.11.1"/>
    </reaction>
</comment>
<dbReference type="Gene3D" id="1.10.510.10">
    <property type="entry name" value="Transferase(Phosphotransferase) domain 1"/>
    <property type="match status" value="1"/>
</dbReference>
<dbReference type="FunFam" id="3.30.200.20:FF:000039">
    <property type="entry name" value="receptor-like protein kinase FERONIA"/>
    <property type="match status" value="1"/>
</dbReference>
<evidence type="ECO:0000256" key="6">
    <source>
        <dbReference type="ARBA" id="ARBA00022692"/>
    </source>
</evidence>
<keyword evidence="3" id="KW-1003">Cell membrane</keyword>
<evidence type="ECO:0000256" key="17">
    <source>
        <dbReference type="PROSITE-ProRule" id="PRU10141"/>
    </source>
</evidence>
<keyword evidence="12 19" id="KW-0472">Membrane</keyword>
<comment type="catalytic activity">
    <reaction evidence="15">
        <text>L-threonyl-[protein] + ATP = O-phospho-L-threonyl-[protein] + ADP + H(+)</text>
        <dbReference type="Rhea" id="RHEA:46608"/>
        <dbReference type="Rhea" id="RHEA-COMP:11060"/>
        <dbReference type="Rhea" id="RHEA-COMP:11605"/>
        <dbReference type="ChEBI" id="CHEBI:15378"/>
        <dbReference type="ChEBI" id="CHEBI:30013"/>
        <dbReference type="ChEBI" id="CHEBI:30616"/>
        <dbReference type="ChEBI" id="CHEBI:61977"/>
        <dbReference type="ChEBI" id="CHEBI:456216"/>
        <dbReference type="EC" id="2.7.11.1"/>
    </reaction>
</comment>
<evidence type="ECO:0000256" key="19">
    <source>
        <dbReference type="SAM" id="Phobius"/>
    </source>
</evidence>
<comment type="subcellular location">
    <subcellularLocation>
        <location evidence="1">Cell membrane</location>
        <topology evidence="1">Single-pass type I membrane protein</topology>
    </subcellularLocation>
</comment>
<evidence type="ECO:0000256" key="9">
    <source>
        <dbReference type="ARBA" id="ARBA00022777"/>
    </source>
</evidence>
<evidence type="ECO:0000256" key="13">
    <source>
        <dbReference type="ARBA" id="ARBA00023180"/>
    </source>
</evidence>
<evidence type="ECO:0000256" key="8">
    <source>
        <dbReference type="ARBA" id="ARBA00022741"/>
    </source>
</evidence>
<feature type="transmembrane region" description="Helical" evidence="19">
    <location>
        <begin position="437"/>
        <end position="459"/>
    </location>
</feature>
<evidence type="ECO:0000256" key="2">
    <source>
        <dbReference type="ARBA" id="ARBA00012513"/>
    </source>
</evidence>
<dbReference type="InterPro" id="IPR011009">
    <property type="entry name" value="Kinase-like_dom_sf"/>
</dbReference>
<keyword evidence="23" id="KW-1185">Reference proteome</keyword>
<dbReference type="Gene3D" id="3.30.200.20">
    <property type="entry name" value="Phosphorylase Kinase, domain 1"/>
    <property type="match status" value="1"/>
</dbReference>
<organism evidence="22 23">
    <name type="scientific">Quillaja saponaria</name>
    <name type="common">Soap bark tree</name>
    <dbReference type="NCBI Taxonomy" id="32244"/>
    <lineage>
        <taxon>Eukaryota</taxon>
        <taxon>Viridiplantae</taxon>
        <taxon>Streptophyta</taxon>
        <taxon>Embryophyta</taxon>
        <taxon>Tracheophyta</taxon>
        <taxon>Spermatophyta</taxon>
        <taxon>Magnoliopsida</taxon>
        <taxon>eudicotyledons</taxon>
        <taxon>Gunneridae</taxon>
        <taxon>Pentapetalae</taxon>
        <taxon>rosids</taxon>
        <taxon>fabids</taxon>
        <taxon>Fabales</taxon>
        <taxon>Quillajaceae</taxon>
        <taxon>Quillaja</taxon>
    </lineage>
</organism>
<evidence type="ECO:0000256" key="15">
    <source>
        <dbReference type="ARBA" id="ARBA00047899"/>
    </source>
</evidence>
<sequence length="838" mass="92751">MYINTHVILLPLVLVSVFLSAIHVSSKQDEGLVLSCGLADGVANDTDGRKWESDAKYLVEGSNSITSRASYQDPSLQAEVPYMTARIFKTEATYKFPAKTDMRYWLRLHFYPSVYGEQNPSDAYFSVTANEITLLSNFSAYVTCQALSQAYIAREYSLAPLNSDSLTLTFKPSDKHSGAFAFVNGIELIPIPELFNGSAVLVGSDQPVEAKSSNLETMFRLNVGGQYISANQDSGLSRTWYDDTPYIYGAATGITLDTKNVKIDYKTIPEYMAPPTVYSTSRSMGVENNVNQNFNLTWIFQVDPKFMYLVRLHFCDFRSEKVNQVVFSILLNNQTAEATADVIAWSGGKGVAVYKDYVVFVKDGPGDETIWLDLCPEEEAKPEFLDVLLNGVEVFKINDEAKNLAGPNPQPSAMLSKAVQEQPKDFVLPESPSKTKVIGTAAGGAAGFAIVAALCIVVYERKKRVSGTESHTSSWLPLYGNSQTACSKSTISGKSTASSHVSAMAQGLSRHFSIAEIKHATKNFDESNVIGVGGFGKVYKGVIDGGTKVAIKRSNPSSEQGVNEFQTEIEMLSKLRHKHLVSLIGFCEEGEEMCLVYDYMAKGTLREHLYKGNKTQLSWKQRLEICIGAARGLHYLHTGAKYTIIHRDVKTTNILLDENWVAKVSDFGLSKTGPNMNQGHVSTVVKGSFGYLDPEYFRRQQLTEKSDVYSFGVVLFEALCARPALNPSLPKEQVSLADWALQCKRKGTLEDIIDPLLKGKANLESIKKFADAAEKCLSDHGLDRPSMNDLLWNLEFALNLQENTEGSSHSSHREESEFEEVSLKQPRKGNAFKQTEPW</sequence>
<evidence type="ECO:0000256" key="1">
    <source>
        <dbReference type="ARBA" id="ARBA00004251"/>
    </source>
</evidence>
<dbReference type="SMART" id="SM00220">
    <property type="entry name" value="S_TKc"/>
    <property type="match status" value="1"/>
</dbReference>
<keyword evidence="11 19" id="KW-1133">Transmembrane helix</keyword>
<evidence type="ECO:0000256" key="16">
    <source>
        <dbReference type="ARBA" id="ARBA00048679"/>
    </source>
</evidence>
<evidence type="ECO:0000256" key="10">
    <source>
        <dbReference type="ARBA" id="ARBA00022840"/>
    </source>
</evidence>
<dbReference type="InterPro" id="IPR000719">
    <property type="entry name" value="Prot_kinase_dom"/>
</dbReference>